<dbReference type="AlphaFoldDB" id="A0A7J0HFU2"/>
<keyword evidence="3" id="KW-1185">Reference proteome</keyword>
<evidence type="ECO:0008006" key="4">
    <source>
        <dbReference type="Google" id="ProtNLM"/>
    </source>
</evidence>
<name>A0A7J0HFU2_9ERIC</name>
<reference evidence="2 3" key="1">
    <citation type="submission" date="2019-07" db="EMBL/GenBank/DDBJ databases">
        <title>De Novo Assembly of kiwifruit Actinidia rufa.</title>
        <authorList>
            <person name="Sugita-Konishi S."/>
            <person name="Sato K."/>
            <person name="Mori E."/>
            <person name="Abe Y."/>
            <person name="Kisaki G."/>
            <person name="Hamano K."/>
            <person name="Suezawa K."/>
            <person name="Otani M."/>
            <person name="Fukuda T."/>
            <person name="Manabe T."/>
            <person name="Gomi K."/>
            <person name="Tabuchi M."/>
            <person name="Akimitsu K."/>
            <person name="Kataoka I."/>
        </authorList>
    </citation>
    <scope>NUCLEOTIDE SEQUENCE [LARGE SCALE GENOMIC DNA]</scope>
    <source>
        <strain evidence="3">cv. Fuchu</strain>
    </source>
</reference>
<accession>A0A7J0HFU2</accession>
<comment type="caution">
    <text evidence="2">The sequence shown here is derived from an EMBL/GenBank/DDBJ whole genome shotgun (WGS) entry which is preliminary data.</text>
</comment>
<dbReference type="PANTHER" id="PTHR46250">
    <property type="entry name" value="MYB/SANT-LIKE DNA-BINDING DOMAIN PROTEIN-RELATED"/>
    <property type="match status" value="1"/>
</dbReference>
<sequence length="171" mass="19169">MAFSGTNLRASPHIDSKIKMWKFHYNLIRDDLNTNGFAWGEQEKEVKVDSEDTWRNNIQIYPKAKILQDITFSFYEDWLVLFGKDRVTGEGAEDPAEAVEVVDREEALGEGKDTNFTINIDDTDFSDNSGSGGGATSTPTSKGGKKRARASDLASTKILLPLWLKCSYKHE</sequence>
<evidence type="ECO:0000313" key="3">
    <source>
        <dbReference type="Proteomes" id="UP000585474"/>
    </source>
</evidence>
<dbReference type="PANTHER" id="PTHR46250:SF15">
    <property type="entry name" value="OS01G0523800 PROTEIN"/>
    <property type="match status" value="1"/>
</dbReference>
<evidence type="ECO:0000256" key="1">
    <source>
        <dbReference type="SAM" id="MobiDB-lite"/>
    </source>
</evidence>
<evidence type="ECO:0000313" key="2">
    <source>
        <dbReference type="EMBL" id="GFZ21494.1"/>
    </source>
</evidence>
<gene>
    <name evidence="2" type="ORF">Acr_29g0006560</name>
</gene>
<dbReference type="OrthoDB" id="1748457at2759"/>
<protein>
    <recommendedName>
        <fullName evidence="4">Myb/SANT-like domain-containing protein</fullName>
    </recommendedName>
</protein>
<organism evidence="2 3">
    <name type="scientific">Actinidia rufa</name>
    <dbReference type="NCBI Taxonomy" id="165716"/>
    <lineage>
        <taxon>Eukaryota</taxon>
        <taxon>Viridiplantae</taxon>
        <taxon>Streptophyta</taxon>
        <taxon>Embryophyta</taxon>
        <taxon>Tracheophyta</taxon>
        <taxon>Spermatophyta</taxon>
        <taxon>Magnoliopsida</taxon>
        <taxon>eudicotyledons</taxon>
        <taxon>Gunneridae</taxon>
        <taxon>Pentapetalae</taxon>
        <taxon>asterids</taxon>
        <taxon>Ericales</taxon>
        <taxon>Actinidiaceae</taxon>
        <taxon>Actinidia</taxon>
    </lineage>
</organism>
<feature type="region of interest" description="Disordered" evidence="1">
    <location>
        <begin position="113"/>
        <end position="152"/>
    </location>
</feature>
<proteinExistence type="predicted"/>
<dbReference type="EMBL" id="BJWL01000029">
    <property type="protein sequence ID" value="GFZ21494.1"/>
    <property type="molecule type" value="Genomic_DNA"/>
</dbReference>
<dbReference type="Proteomes" id="UP000585474">
    <property type="component" value="Unassembled WGS sequence"/>
</dbReference>